<evidence type="ECO:0000256" key="5">
    <source>
        <dbReference type="ARBA" id="ARBA00022692"/>
    </source>
</evidence>
<dbReference type="EMBL" id="JAMPKM010000004">
    <property type="protein sequence ID" value="MEP0817271.1"/>
    <property type="molecule type" value="Genomic_DNA"/>
</dbReference>
<dbReference type="Proteomes" id="UP001464891">
    <property type="component" value="Unassembled WGS sequence"/>
</dbReference>
<dbReference type="Pfam" id="PF00528">
    <property type="entry name" value="BPD_transp_1"/>
    <property type="match status" value="1"/>
</dbReference>
<evidence type="ECO:0000256" key="6">
    <source>
        <dbReference type="ARBA" id="ARBA00022970"/>
    </source>
</evidence>
<feature type="transmembrane region" description="Helical" evidence="9">
    <location>
        <begin position="210"/>
        <end position="228"/>
    </location>
</feature>
<dbReference type="InterPro" id="IPR010065">
    <property type="entry name" value="AA_ABC_transptr_permease_3TM"/>
</dbReference>
<dbReference type="InterPro" id="IPR035906">
    <property type="entry name" value="MetI-like_sf"/>
</dbReference>
<evidence type="ECO:0000313" key="11">
    <source>
        <dbReference type="EMBL" id="MEP0817271.1"/>
    </source>
</evidence>
<comment type="similarity">
    <text evidence="2">Belongs to the binding-protein-dependent transport system permease family. HisMQ subfamily.</text>
</comment>
<evidence type="ECO:0000256" key="4">
    <source>
        <dbReference type="ARBA" id="ARBA00022475"/>
    </source>
</evidence>
<feature type="transmembrane region" description="Helical" evidence="9">
    <location>
        <begin position="255"/>
        <end position="274"/>
    </location>
</feature>
<feature type="transmembrane region" description="Helical" evidence="9">
    <location>
        <begin position="180"/>
        <end position="198"/>
    </location>
</feature>
<evidence type="ECO:0000259" key="10">
    <source>
        <dbReference type="PROSITE" id="PS50928"/>
    </source>
</evidence>
<feature type="transmembrane region" description="Helical" evidence="9">
    <location>
        <begin position="90"/>
        <end position="111"/>
    </location>
</feature>
<accession>A0ABV0J670</accession>
<feature type="transmembrane region" description="Helical" evidence="9">
    <location>
        <begin position="132"/>
        <end position="150"/>
    </location>
</feature>
<feature type="domain" description="ABC transmembrane type-1" evidence="10">
    <location>
        <begin position="84"/>
        <end position="374"/>
    </location>
</feature>
<proteinExistence type="inferred from homology"/>
<keyword evidence="8 9" id="KW-0472">Membrane</keyword>
<evidence type="ECO:0000256" key="1">
    <source>
        <dbReference type="ARBA" id="ARBA00004651"/>
    </source>
</evidence>
<dbReference type="InterPro" id="IPR000515">
    <property type="entry name" value="MetI-like"/>
</dbReference>
<sequence>MKTQRSVPLWRDVRFWWVVGQVLVVLLTAIAIAIFWSNLSRNLQQLGIQFGFGFLNSQAAFDIGETPISYRPSDNYARALQVGLANSLRVTVFGIVLATVVGVTAGIARLSDNWLVRQLALVYVETLRNTPLLLQLFFWYFAVFLGFPRLPAHIQLPGPIYLTQQTVALPWFHVTRDTDVWLLLLSANLLLVWAWHWWGSRAAAPTVPLLLKLLGTLAVTVAIALIIFETEILGWDAPRIVADSIEGGLQLSPEFAALLVGLSLYTATFIAEIVRGGVQSVSQGQWEAARALGLRPSYILRLVIFPQALRSIVPSLGNQYLNLAKNSSLAIAIGYSDLYAVASTTYNQTGRAVEVMVLISVTYLSISLVISGLINWYNRTVQLVER</sequence>
<feature type="transmembrane region" description="Helical" evidence="9">
    <location>
        <begin position="15"/>
        <end position="36"/>
    </location>
</feature>
<dbReference type="PANTHER" id="PTHR30614:SF37">
    <property type="entry name" value="AMINO-ACID ABC TRANSPORTER PERMEASE PROTEIN YHDX-RELATED"/>
    <property type="match status" value="1"/>
</dbReference>
<evidence type="ECO:0000256" key="3">
    <source>
        <dbReference type="ARBA" id="ARBA00022448"/>
    </source>
</evidence>
<dbReference type="PANTHER" id="PTHR30614">
    <property type="entry name" value="MEMBRANE COMPONENT OF AMINO ACID ABC TRANSPORTER"/>
    <property type="match status" value="1"/>
</dbReference>
<evidence type="ECO:0000313" key="12">
    <source>
        <dbReference type="Proteomes" id="UP001464891"/>
    </source>
</evidence>
<keyword evidence="6" id="KW-0029">Amino-acid transport</keyword>
<keyword evidence="7 9" id="KW-1133">Transmembrane helix</keyword>
<protein>
    <submittedName>
        <fullName evidence="11">ABC transporter permease subunit</fullName>
    </submittedName>
</protein>
<dbReference type="Gene3D" id="1.10.3720.10">
    <property type="entry name" value="MetI-like"/>
    <property type="match status" value="1"/>
</dbReference>
<evidence type="ECO:0000256" key="7">
    <source>
        <dbReference type="ARBA" id="ARBA00022989"/>
    </source>
</evidence>
<evidence type="ECO:0000256" key="2">
    <source>
        <dbReference type="ARBA" id="ARBA00010072"/>
    </source>
</evidence>
<comment type="caution">
    <text evidence="11">The sequence shown here is derived from an EMBL/GenBank/DDBJ whole genome shotgun (WGS) entry which is preliminary data.</text>
</comment>
<dbReference type="SUPFAM" id="SSF161098">
    <property type="entry name" value="MetI-like"/>
    <property type="match status" value="1"/>
</dbReference>
<feature type="transmembrane region" description="Helical" evidence="9">
    <location>
        <begin position="355"/>
        <end position="377"/>
    </location>
</feature>
<keyword evidence="5 9" id="KW-0812">Transmembrane</keyword>
<keyword evidence="12" id="KW-1185">Reference proteome</keyword>
<keyword evidence="3 9" id="KW-0813">Transport</keyword>
<dbReference type="CDD" id="cd06261">
    <property type="entry name" value="TM_PBP2"/>
    <property type="match status" value="1"/>
</dbReference>
<comment type="subcellular location">
    <subcellularLocation>
        <location evidence="1 9">Cell membrane</location>
        <topology evidence="1 9">Multi-pass membrane protein</topology>
    </subcellularLocation>
</comment>
<dbReference type="InterPro" id="IPR043429">
    <property type="entry name" value="ArtM/GltK/GlnP/TcyL/YhdX-like"/>
</dbReference>
<keyword evidence="4" id="KW-1003">Cell membrane</keyword>
<organism evidence="11 12">
    <name type="scientific">Trichocoleus desertorum GB2-A4</name>
    <dbReference type="NCBI Taxonomy" id="2933944"/>
    <lineage>
        <taxon>Bacteria</taxon>
        <taxon>Bacillati</taxon>
        <taxon>Cyanobacteriota</taxon>
        <taxon>Cyanophyceae</taxon>
        <taxon>Leptolyngbyales</taxon>
        <taxon>Trichocoleusaceae</taxon>
        <taxon>Trichocoleus</taxon>
    </lineage>
</organism>
<dbReference type="RefSeq" id="WP_190438146.1">
    <property type="nucleotide sequence ID" value="NZ_JAMPKM010000004.1"/>
</dbReference>
<dbReference type="NCBIfam" id="TIGR01726">
    <property type="entry name" value="HEQRo_perm_3TM"/>
    <property type="match status" value="1"/>
</dbReference>
<reference evidence="11 12" key="1">
    <citation type="submission" date="2022-04" db="EMBL/GenBank/DDBJ databases">
        <title>Positive selection, recombination, and allopatry shape intraspecific diversity of widespread and dominant cyanobacteria.</title>
        <authorList>
            <person name="Wei J."/>
            <person name="Shu W."/>
            <person name="Hu C."/>
        </authorList>
    </citation>
    <scope>NUCLEOTIDE SEQUENCE [LARGE SCALE GENOMIC DNA]</scope>
    <source>
        <strain evidence="11 12">GB2-A4</strain>
    </source>
</reference>
<evidence type="ECO:0000256" key="8">
    <source>
        <dbReference type="ARBA" id="ARBA00023136"/>
    </source>
</evidence>
<evidence type="ECO:0000256" key="9">
    <source>
        <dbReference type="RuleBase" id="RU363032"/>
    </source>
</evidence>
<dbReference type="PROSITE" id="PS50928">
    <property type="entry name" value="ABC_TM1"/>
    <property type="match status" value="1"/>
</dbReference>
<name>A0ABV0J670_9CYAN</name>
<gene>
    <name evidence="11" type="ORF">NC998_09195</name>
</gene>